<accession>A0A146JZ94</accession>
<name>A0A146JZ94_9EUKA</name>
<dbReference type="InterPro" id="IPR032675">
    <property type="entry name" value="LRR_dom_sf"/>
</dbReference>
<reference evidence="1" key="1">
    <citation type="submission" date="2015-07" db="EMBL/GenBank/DDBJ databases">
        <title>Adaptation to a free-living lifestyle via gene acquisitions in the diplomonad Trepomonas sp. PC1.</title>
        <authorList>
            <person name="Xu F."/>
            <person name="Jerlstrom-Hultqvist J."/>
            <person name="Kolisko M."/>
            <person name="Simpson A.G.B."/>
            <person name="Roger A.J."/>
            <person name="Svard S.G."/>
            <person name="Andersson J.O."/>
        </authorList>
    </citation>
    <scope>NUCLEOTIDE SEQUENCE</scope>
    <source>
        <strain evidence="1">PC1</strain>
    </source>
</reference>
<gene>
    <name evidence="1" type="ORF">TPC1_31470</name>
</gene>
<dbReference type="AlphaFoldDB" id="A0A146JZ94"/>
<evidence type="ECO:0008006" key="2">
    <source>
        <dbReference type="Google" id="ProtNLM"/>
    </source>
</evidence>
<evidence type="ECO:0000313" key="1">
    <source>
        <dbReference type="EMBL" id="JAP89035.1"/>
    </source>
</evidence>
<proteinExistence type="predicted"/>
<sequence>LTLDNFTSMRFTTAKPKLSKAQATILKCCREHRQAQFHTFLRKANITSQQFNKSTHGQIISRCLILKEKTCNVIYQNRRDFDFVCAPFLQQVLQSQFENTSVTDIFMPSVTKVEYLAFQQANLTSLQLPSLQEANFSHEQLPYRFNCSSFSKNSFVFVSLRQLSILDKSFSFSGCANLKLFIAQQLQFVNQNCFSNYKKIEVVLVQNASICDYAFQKCGCLTTVLAQNSNFKCDCQKCPKCKGTLGKCMERGRDLVKNEQLAGLVTKELMNDREQSKYFSQIRSEVNKAICGGITKRFLNQYARKQRLVSNISMMFAYVRSAADLVGVDYCE</sequence>
<protein>
    <recommendedName>
        <fullName evidence="2">Leucine rich repeats-containing protein</fullName>
    </recommendedName>
</protein>
<dbReference type="EMBL" id="GDID01007571">
    <property type="protein sequence ID" value="JAP89035.1"/>
    <property type="molecule type" value="Transcribed_RNA"/>
</dbReference>
<feature type="non-terminal residue" evidence="1">
    <location>
        <position position="1"/>
    </location>
</feature>
<dbReference type="Gene3D" id="3.80.10.10">
    <property type="entry name" value="Ribonuclease Inhibitor"/>
    <property type="match status" value="1"/>
</dbReference>
<organism evidence="1">
    <name type="scientific">Trepomonas sp. PC1</name>
    <dbReference type="NCBI Taxonomy" id="1076344"/>
    <lineage>
        <taxon>Eukaryota</taxon>
        <taxon>Metamonada</taxon>
        <taxon>Diplomonadida</taxon>
        <taxon>Hexamitidae</taxon>
        <taxon>Hexamitinae</taxon>
        <taxon>Trepomonas</taxon>
    </lineage>
</organism>
<dbReference type="SUPFAM" id="SSF52058">
    <property type="entry name" value="L domain-like"/>
    <property type="match status" value="1"/>
</dbReference>